<reference evidence="4" key="2">
    <citation type="submission" date="2023-04" db="EMBL/GenBank/DDBJ databases">
        <title>Paracnuella aquatica gen. nov., sp. nov., a member of the family Chitinophagaceae isolated from a hot spring.</title>
        <authorList>
            <person name="Wang C."/>
        </authorList>
    </citation>
    <scope>NUCLEOTIDE SEQUENCE</scope>
    <source>
        <strain evidence="4">LB-8</strain>
    </source>
</reference>
<evidence type="ECO:0000313" key="4">
    <source>
        <dbReference type="EMBL" id="MCU7547857.1"/>
    </source>
</evidence>
<keyword evidence="1" id="KW-0802">TPR repeat</keyword>
<gene>
    <name evidence="4" type="ORF">OCK74_01970</name>
</gene>
<dbReference type="SMART" id="SM00028">
    <property type="entry name" value="TPR"/>
    <property type="match status" value="5"/>
</dbReference>
<reference evidence="4" key="1">
    <citation type="submission" date="2022-09" db="EMBL/GenBank/DDBJ databases">
        <authorList>
            <person name="Yuan C."/>
            <person name="Ke Z."/>
        </authorList>
    </citation>
    <scope>NUCLEOTIDE SEQUENCE</scope>
    <source>
        <strain evidence="4">LB-8</strain>
    </source>
</reference>
<protein>
    <submittedName>
        <fullName evidence="4">Tetratricopeptide repeat protein</fullName>
    </submittedName>
</protein>
<dbReference type="PANTHER" id="PTHR12558:SF13">
    <property type="entry name" value="CELL DIVISION CYCLE PROTEIN 27 HOMOLOG"/>
    <property type="match status" value="1"/>
</dbReference>
<comment type="caution">
    <text evidence="4">The sequence shown here is derived from an EMBL/GenBank/DDBJ whole genome shotgun (WGS) entry which is preliminary data.</text>
</comment>
<proteinExistence type="predicted"/>
<feature type="repeat" description="TPR" evidence="1">
    <location>
        <begin position="200"/>
        <end position="233"/>
    </location>
</feature>
<feature type="signal peptide" evidence="3">
    <location>
        <begin position="1"/>
        <end position="20"/>
    </location>
</feature>
<evidence type="ECO:0000256" key="1">
    <source>
        <dbReference type="PROSITE-ProRule" id="PRU00339"/>
    </source>
</evidence>
<feature type="chain" id="PRO_5040764753" evidence="3">
    <location>
        <begin position="21"/>
        <end position="567"/>
    </location>
</feature>
<dbReference type="AlphaFoldDB" id="A0A9X2XT08"/>
<dbReference type="Proteomes" id="UP001155483">
    <property type="component" value="Unassembled WGS sequence"/>
</dbReference>
<evidence type="ECO:0000256" key="3">
    <source>
        <dbReference type="SAM" id="SignalP"/>
    </source>
</evidence>
<dbReference type="Pfam" id="PF14559">
    <property type="entry name" value="TPR_19"/>
    <property type="match status" value="1"/>
</dbReference>
<keyword evidence="3" id="KW-0732">Signal</keyword>
<dbReference type="Pfam" id="PF13181">
    <property type="entry name" value="TPR_8"/>
    <property type="match status" value="2"/>
</dbReference>
<keyword evidence="5" id="KW-1185">Reference proteome</keyword>
<dbReference type="Gene3D" id="1.25.40.10">
    <property type="entry name" value="Tetratricopeptide repeat domain"/>
    <property type="match status" value="3"/>
</dbReference>
<dbReference type="SUPFAM" id="SSF48452">
    <property type="entry name" value="TPR-like"/>
    <property type="match status" value="3"/>
</dbReference>
<evidence type="ECO:0000313" key="5">
    <source>
        <dbReference type="Proteomes" id="UP001155483"/>
    </source>
</evidence>
<dbReference type="RefSeq" id="WP_279295302.1">
    <property type="nucleotide sequence ID" value="NZ_JAOTIF010000001.1"/>
</dbReference>
<accession>A0A9X2XT08</accession>
<dbReference type="InterPro" id="IPR011990">
    <property type="entry name" value="TPR-like_helical_dom_sf"/>
</dbReference>
<dbReference type="InterPro" id="IPR019734">
    <property type="entry name" value="TPR_rpt"/>
</dbReference>
<dbReference type="PANTHER" id="PTHR12558">
    <property type="entry name" value="CELL DIVISION CYCLE 16,23,27"/>
    <property type="match status" value="1"/>
</dbReference>
<dbReference type="PROSITE" id="PS50005">
    <property type="entry name" value="TPR"/>
    <property type="match status" value="2"/>
</dbReference>
<organism evidence="4 5">
    <name type="scientific">Paraflavisolibacter caeni</name>
    <dbReference type="NCBI Taxonomy" id="2982496"/>
    <lineage>
        <taxon>Bacteria</taxon>
        <taxon>Pseudomonadati</taxon>
        <taxon>Bacteroidota</taxon>
        <taxon>Chitinophagia</taxon>
        <taxon>Chitinophagales</taxon>
        <taxon>Chitinophagaceae</taxon>
        <taxon>Paraflavisolibacter</taxon>
    </lineage>
</organism>
<feature type="compositionally biased region" description="Basic and acidic residues" evidence="2">
    <location>
        <begin position="549"/>
        <end position="561"/>
    </location>
</feature>
<sequence>MKKSAIVLFFAALLSIQAFAQSVQDGINHIYAERYQSAKSVFEKMVASNPNNLEAVYWLGRTYLDQDYVSDARGVYEKALAANGNAPLVLAGMGQVELSEGKAAEARQRFETAITQSKGKKGQDPNVLIAIARANVDAYTEKDKHGDLDYAISKLNDAAKIAPTNATIYLALGDAYRKKHNGGQAITNYMKATQLDPKFAEPYYRMATLYKTQQNWDIVTENLNKALAADPKFAPAYQELYYYYLLYQKDFAKAEEYANKFFSSSDPSVGNDYIKAQTAFVQKKYDEAISVGKQIVSTAGEKVNPRVFRLLSYSYVEKGDSATACQYIGQFFAKAKEEDIAGNDYILQADACGKDNPAIVRESYYKAVTMDSVLANQLKILNAGIERFKAAGKKAYEADLRLLSYQLRDSAKAQPNPTELISYIAVPYYQGGDYAKADSISKMYIGIAPDSIYGHLWSARSLAQMDTTMEQGLAIPAYEQLLNVAAKDKVKFKTYGVEAAGYLGGYHNNVKKDKDAAITYFKKGLEFDPENANLQKYISLLSKPAAPAKKPDTKNKSEKGKVKTTGK</sequence>
<name>A0A9X2XT08_9BACT</name>
<dbReference type="EMBL" id="JAOTIF010000001">
    <property type="protein sequence ID" value="MCU7547857.1"/>
    <property type="molecule type" value="Genomic_DNA"/>
</dbReference>
<evidence type="ECO:0000256" key="2">
    <source>
        <dbReference type="SAM" id="MobiDB-lite"/>
    </source>
</evidence>
<feature type="repeat" description="TPR" evidence="1">
    <location>
        <begin position="166"/>
        <end position="199"/>
    </location>
</feature>
<feature type="region of interest" description="Disordered" evidence="2">
    <location>
        <begin position="544"/>
        <end position="567"/>
    </location>
</feature>